<dbReference type="EMBL" id="OW240912">
    <property type="protein sequence ID" value="CAH2222491.1"/>
    <property type="molecule type" value="Genomic_DNA"/>
</dbReference>
<dbReference type="AlphaFoldDB" id="A0AAD1VP02"/>
<name>A0AAD1VP02_PELCU</name>
<sequence>MVPSGRKAMNKSHHVTKIASKNDLTDRLRPVDIEDAVLPSRRAHHRAKAVQTWKWCGIPDSSDSYSDSEEVSDGSDAIDLVYSEDSSPEHSVTAPTAIEARQEAFYLRPSSGTPF</sequence>
<accession>A0AAD1VP02</accession>
<reference evidence="2" key="1">
    <citation type="submission" date="2022-03" db="EMBL/GenBank/DDBJ databases">
        <authorList>
            <person name="Alioto T."/>
            <person name="Alioto T."/>
            <person name="Gomez Garrido J."/>
        </authorList>
    </citation>
    <scope>NUCLEOTIDE SEQUENCE</scope>
</reference>
<protein>
    <submittedName>
        <fullName evidence="2">Uncharacterized protein</fullName>
    </submittedName>
</protein>
<evidence type="ECO:0000256" key="1">
    <source>
        <dbReference type="SAM" id="MobiDB-lite"/>
    </source>
</evidence>
<organism evidence="2 3">
    <name type="scientific">Pelobates cultripes</name>
    <name type="common">Western spadefoot toad</name>
    <dbReference type="NCBI Taxonomy" id="61616"/>
    <lineage>
        <taxon>Eukaryota</taxon>
        <taxon>Metazoa</taxon>
        <taxon>Chordata</taxon>
        <taxon>Craniata</taxon>
        <taxon>Vertebrata</taxon>
        <taxon>Euteleostomi</taxon>
        <taxon>Amphibia</taxon>
        <taxon>Batrachia</taxon>
        <taxon>Anura</taxon>
        <taxon>Pelobatoidea</taxon>
        <taxon>Pelobatidae</taxon>
        <taxon>Pelobates</taxon>
    </lineage>
</organism>
<dbReference type="Proteomes" id="UP001295444">
    <property type="component" value="Chromosome 01"/>
</dbReference>
<feature type="region of interest" description="Disordered" evidence="1">
    <location>
        <begin position="1"/>
        <end position="23"/>
    </location>
</feature>
<proteinExistence type="predicted"/>
<evidence type="ECO:0000313" key="3">
    <source>
        <dbReference type="Proteomes" id="UP001295444"/>
    </source>
</evidence>
<gene>
    <name evidence="2" type="ORF">PECUL_23A004673</name>
</gene>
<evidence type="ECO:0000313" key="2">
    <source>
        <dbReference type="EMBL" id="CAH2222491.1"/>
    </source>
</evidence>
<keyword evidence="3" id="KW-1185">Reference proteome</keyword>